<evidence type="ECO:0000256" key="5">
    <source>
        <dbReference type="ARBA" id="ARBA00022692"/>
    </source>
</evidence>
<proteinExistence type="inferred from homology"/>
<dbReference type="Gene3D" id="3.30.460.20">
    <property type="entry name" value="CorA soluble domain-like"/>
    <property type="match status" value="1"/>
</dbReference>
<evidence type="ECO:0000256" key="8">
    <source>
        <dbReference type="SAM" id="MobiDB-lite"/>
    </source>
</evidence>
<dbReference type="InterPro" id="IPR045863">
    <property type="entry name" value="CorA_TM1_TM2"/>
</dbReference>
<organism evidence="10 11">
    <name type="scientific">Streptomyces pathocidini</name>
    <dbReference type="NCBI Taxonomy" id="1650571"/>
    <lineage>
        <taxon>Bacteria</taxon>
        <taxon>Bacillati</taxon>
        <taxon>Actinomycetota</taxon>
        <taxon>Actinomycetes</taxon>
        <taxon>Kitasatosporales</taxon>
        <taxon>Streptomycetaceae</taxon>
        <taxon>Streptomyces</taxon>
    </lineage>
</organism>
<comment type="caution">
    <text evidence="10">The sequence shown here is derived from an EMBL/GenBank/DDBJ whole genome shotgun (WGS) entry which is preliminary data.</text>
</comment>
<reference evidence="10 11" key="1">
    <citation type="submission" date="2024-10" db="EMBL/GenBank/DDBJ databases">
        <title>The Natural Products Discovery Center: Release of the First 8490 Sequenced Strains for Exploring Actinobacteria Biosynthetic Diversity.</title>
        <authorList>
            <person name="Kalkreuter E."/>
            <person name="Kautsar S.A."/>
            <person name="Yang D."/>
            <person name="Bader C.D."/>
            <person name="Teijaro C.N."/>
            <person name="Fluegel L."/>
            <person name="Davis C.M."/>
            <person name="Simpson J.R."/>
            <person name="Lauterbach L."/>
            <person name="Steele A.D."/>
            <person name="Gui C."/>
            <person name="Meng S."/>
            <person name="Li G."/>
            <person name="Viehrig K."/>
            <person name="Ye F."/>
            <person name="Su P."/>
            <person name="Kiefer A.F."/>
            <person name="Nichols A."/>
            <person name="Cepeda A.J."/>
            <person name="Yan W."/>
            <person name="Fan B."/>
            <person name="Jiang Y."/>
            <person name="Adhikari A."/>
            <person name="Zheng C.-J."/>
            <person name="Schuster L."/>
            <person name="Cowan T.M."/>
            <person name="Smanski M.J."/>
            <person name="Chevrette M.G."/>
            <person name="De Carvalho L.P.S."/>
            <person name="Shen B."/>
        </authorList>
    </citation>
    <scope>NUCLEOTIDE SEQUENCE [LARGE SCALE GENOMIC DNA]</scope>
    <source>
        <strain evidence="10 11">NPDC020327</strain>
    </source>
</reference>
<dbReference type="InterPro" id="IPR045861">
    <property type="entry name" value="CorA_cytoplasmic_dom"/>
</dbReference>
<dbReference type="InterPro" id="IPR002523">
    <property type="entry name" value="MgTranspt_CorA/ZnTranspt_ZntB"/>
</dbReference>
<dbReference type="SUPFAM" id="SSF143865">
    <property type="entry name" value="CorA soluble domain-like"/>
    <property type="match status" value="1"/>
</dbReference>
<feature type="compositionally biased region" description="Basic residues" evidence="8">
    <location>
        <begin position="1"/>
        <end position="13"/>
    </location>
</feature>
<comment type="subcellular location">
    <subcellularLocation>
        <location evidence="1">Cell membrane</location>
        <topology evidence="1">Multi-pass membrane protein</topology>
    </subcellularLocation>
</comment>
<keyword evidence="3" id="KW-0813">Transport</keyword>
<dbReference type="RefSeq" id="WP_055471613.1">
    <property type="nucleotide sequence ID" value="NZ_JBIRWE010000001.1"/>
</dbReference>
<evidence type="ECO:0000256" key="6">
    <source>
        <dbReference type="ARBA" id="ARBA00022989"/>
    </source>
</evidence>
<dbReference type="PANTHER" id="PTHR46494">
    <property type="entry name" value="CORA FAMILY METAL ION TRANSPORTER (EUROFUNG)"/>
    <property type="match status" value="1"/>
</dbReference>
<keyword evidence="4" id="KW-1003">Cell membrane</keyword>
<evidence type="ECO:0000313" key="10">
    <source>
        <dbReference type="EMBL" id="MFI1962861.1"/>
    </source>
</evidence>
<dbReference type="PANTHER" id="PTHR46494:SF1">
    <property type="entry name" value="CORA FAMILY METAL ION TRANSPORTER (EUROFUNG)"/>
    <property type="match status" value="1"/>
</dbReference>
<evidence type="ECO:0000313" key="11">
    <source>
        <dbReference type="Proteomes" id="UP001611548"/>
    </source>
</evidence>
<protein>
    <submittedName>
        <fullName evidence="10">Magnesium and cobalt transport protein CorA</fullName>
    </submittedName>
</protein>
<evidence type="ECO:0000256" key="2">
    <source>
        <dbReference type="ARBA" id="ARBA00009765"/>
    </source>
</evidence>
<evidence type="ECO:0000256" key="9">
    <source>
        <dbReference type="SAM" id="Phobius"/>
    </source>
</evidence>
<evidence type="ECO:0000256" key="1">
    <source>
        <dbReference type="ARBA" id="ARBA00004651"/>
    </source>
</evidence>
<evidence type="ECO:0000256" key="3">
    <source>
        <dbReference type="ARBA" id="ARBA00022448"/>
    </source>
</evidence>
<name>A0ABW7UJL2_9ACTN</name>
<keyword evidence="11" id="KW-1185">Reference proteome</keyword>
<feature type="transmembrane region" description="Helical" evidence="9">
    <location>
        <begin position="338"/>
        <end position="357"/>
    </location>
</feature>
<feature type="region of interest" description="Disordered" evidence="8">
    <location>
        <begin position="1"/>
        <end position="53"/>
    </location>
</feature>
<dbReference type="Pfam" id="PF01544">
    <property type="entry name" value="CorA"/>
    <property type="match status" value="1"/>
</dbReference>
<feature type="compositionally biased region" description="Low complexity" evidence="8">
    <location>
        <begin position="32"/>
        <end position="50"/>
    </location>
</feature>
<keyword evidence="7 9" id="KW-0472">Membrane</keyword>
<feature type="transmembrane region" description="Helical" evidence="9">
    <location>
        <begin position="369"/>
        <end position="389"/>
    </location>
</feature>
<evidence type="ECO:0000256" key="7">
    <source>
        <dbReference type="ARBA" id="ARBA00023136"/>
    </source>
</evidence>
<dbReference type="EMBL" id="JBIRWE010000001">
    <property type="protein sequence ID" value="MFI1962861.1"/>
    <property type="molecule type" value="Genomic_DNA"/>
</dbReference>
<dbReference type="Proteomes" id="UP001611548">
    <property type="component" value="Unassembled WGS sequence"/>
</dbReference>
<dbReference type="CDD" id="cd12830">
    <property type="entry name" value="MtCorA-like"/>
    <property type="match status" value="1"/>
</dbReference>
<dbReference type="SUPFAM" id="SSF144083">
    <property type="entry name" value="Magnesium transport protein CorA, transmembrane region"/>
    <property type="match status" value="1"/>
</dbReference>
<sequence>MTERRVRRPRLPGRRAAWLRSASKRPRPVKSAAPPAAEPAQPSPAALAAPPVGPDDGSIVHAALYRDGVRVGTPATLPETLHELRELRGGMAWIGLHRPTEEEVIALAEEFDLHPLAVEDALEAHQRPKLERYGETLFVVLRAARYLDAPEDIEFGELHVFVGPDFVITVRHGAAPDLSAVRHRMEESPELLSLGPEAVLYAILDAVVDGYAPVVAGVHNDIEEIEAEVFLGNPEVSRRIYELAREIVEFQRAARPMVGMLNGLMAGFAKYRTDEELQRYLRDVADHVTHTSERVDASRQALADILTVNATLVTQQQNAEMRALAEAGFEQNEEIKKISSWAAILFAPTLVGTIYGMNFDEMPELHWAFGYPFAILLMAVVCISLYFVFKRRDWL</sequence>
<evidence type="ECO:0000256" key="4">
    <source>
        <dbReference type="ARBA" id="ARBA00022475"/>
    </source>
</evidence>
<dbReference type="Gene3D" id="1.20.58.340">
    <property type="entry name" value="Magnesium transport protein CorA, transmembrane region"/>
    <property type="match status" value="2"/>
</dbReference>
<accession>A0ABW7UJL2</accession>
<gene>
    <name evidence="10" type="ORF">ACH429_01725</name>
</gene>
<comment type="similarity">
    <text evidence="2">Belongs to the CorA metal ion transporter (MIT) (TC 1.A.35) family.</text>
</comment>
<keyword evidence="5 9" id="KW-0812">Transmembrane</keyword>
<keyword evidence="6 9" id="KW-1133">Transmembrane helix</keyword>